<dbReference type="AlphaFoldDB" id="A0A5E4MJW4"/>
<accession>A0A5E4MJW4</accession>
<name>A0A5E4MJW4_9HEMI</name>
<dbReference type="OrthoDB" id="6577684at2759"/>
<dbReference type="EMBL" id="CABPRJ010000951">
    <property type="protein sequence ID" value="VVC31762.1"/>
    <property type="molecule type" value="Genomic_DNA"/>
</dbReference>
<gene>
    <name evidence="1" type="ORF">CINCED_3A021124</name>
</gene>
<protein>
    <submittedName>
        <fullName evidence="1">Uncharacterized protein</fullName>
    </submittedName>
</protein>
<evidence type="ECO:0000313" key="1">
    <source>
        <dbReference type="EMBL" id="VVC31762.1"/>
    </source>
</evidence>
<evidence type="ECO:0000313" key="2">
    <source>
        <dbReference type="Proteomes" id="UP000325440"/>
    </source>
</evidence>
<organism evidence="1 2">
    <name type="scientific">Cinara cedri</name>
    <dbReference type="NCBI Taxonomy" id="506608"/>
    <lineage>
        <taxon>Eukaryota</taxon>
        <taxon>Metazoa</taxon>
        <taxon>Ecdysozoa</taxon>
        <taxon>Arthropoda</taxon>
        <taxon>Hexapoda</taxon>
        <taxon>Insecta</taxon>
        <taxon>Pterygota</taxon>
        <taxon>Neoptera</taxon>
        <taxon>Paraneoptera</taxon>
        <taxon>Hemiptera</taxon>
        <taxon>Sternorrhyncha</taxon>
        <taxon>Aphidomorpha</taxon>
        <taxon>Aphidoidea</taxon>
        <taxon>Aphididae</taxon>
        <taxon>Lachninae</taxon>
        <taxon>Cinara</taxon>
    </lineage>
</organism>
<sequence>MALLFSVAEYCSSVWEESTNCRLADIKLRKGLRINTGIVNSTKIQWLPVLANIYPSHIRQQNTVLRVMNKIQNNAALPIHEDGVTTPRLMFHHSFLASVRSIKVRRCL</sequence>
<dbReference type="Proteomes" id="UP000325440">
    <property type="component" value="Unassembled WGS sequence"/>
</dbReference>
<reference evidence="1 2" key="1">
    <citation type="submission" date="2019-08" db="EMBL/GenBank/DDBJ databases">
        <authorList>
            <person name="Alioto T."/>
            <person name="Alioto T."/>
            <person name="Gomez Garrido J."/>
        </authorList>
    </citation>
    <scope>NUCLEOTIDE SEQUENCE [LARGE SCALE GENOMIC DNA]</scope>
</reference>
<proteinExistence type="predicted"/>
<keyword evidence="2" id="KW-1185">Reference proteome</keyword>